<comment type="similarity">
    <text evidence="1 2">Belongs to the UPF0125 (RnfH) family.</text>
</comment>
<evidence type="ECO:0000313" key="4">
    <source>
        <dbReference type="Proteomes" id="UP000323164"/>
    </source>
</evidence>
<gene>
    <name evidence="3" type="ORF">FW784_04945</name>
</gene>
<dbReference type="PANTHER" id="PTHR37483:SF1">
    <property type="entry name" value="UPF0125 PROTEIN RATB"/>
    <property type="match status" value="1"/>
</dbReference>
<keyword evidence="4" id="KW-1185">Reference proteome</keyword>
<dbReference type="RefSeq" id="WP_149352245.1">
    <property type="nucleotide sequence ID" value="NZ_VTRV01000035.1"/>
</dbReference>
<evidence type="ECO:0000256" key="2">
    <source>
        <dbReference type="HAMAP-Rule" id="MF_00460"/>
    </source>
</evidence>
<comment type="caution">
    <text evidence="3">The sequence shown here is derived from an EMBL/GenBank/DDBJ whole genome shotgun (WGS) entry which is preliminary data.</text>
</comment>
<dbReference type="InterPro" id="IPR005346">
    <property type="entry name" value="RnfH"/>
</dbReference>
<dbReference type="Proteomes" id="UP000323164">
    <property type="component" value="Unassembled WGS sequence"/>
</dbReference>
<accession>A0A5D8ZD21</accession>
<dbReference type="AlphaFoldDB" id="A0A5D8ZD21"/>
<dbReference type="InterPro" id="IPR016155">
    <property type="entry name" value="Mopterin_synth/thiamin_S_b"/>
</dbReference>
<dbReference type="Pfam" id="PF03658">
    <property type="entry name" value="Ub-RnfH"/>
    <property type="match status" value="1"/>
</dbReference>
<protein>
    <recommendedName>
        <fullName evidence="2">UPF0125 protein FW784_04945</fullName>
    </recommendedName>
</protein>
<dbReference type="InterPro" id="IPR037021">
    <property type="entry name" value="RnfH_sf"/>
</dbReference>
<reference evidence="3 4" key="1">
    <citation type="submission" date="2019-08" db="EMBL/GenBank/DDBJ databases">
        <title>Draft genome sequence of Lysobacter sp. UKS-15.</title>
        <authorList>
            <person name="Im W.-T."/>
        </authorList>
    </citation>
    <scope>NUCLEOTIDE SEQUENCE [LARGE SCALE GENOMIC DNA]</scope>
    <source>
        <strain evidence="3 4">UKS-15</strain>
    </source>
</reference>
<name>A0A5D8ZD21_9GAMM</name>
<organism evidence="3 4">
    <name type="scientific">Cognatilysobacter lacus</name>
    <dbReference type="NCBI Taxonomy" id="1643323"/>
    <lineage>
        <taxon>Bacteria</taxon>
        <taxon>Pseudomonadati</taxon>
        <taxon>Pseudomonadota</taxon>
        <taxon>Gammaproteobacteria</taxon>
        <taxon>Lysobacterales</taxon>
        <taxon>Lysobacteraceae</taxon>
        <taxon>Cognatilysobacter</taxon>
    </lineage>
</organism>
<sequence length="82" mass="9297">MIRVEVVRAWPRRHESRWLELPDGSAVSDVLVALDHAGPVAVFGERVRPERLLADGDRIEVLRPLVADPKDLRRRRAARGTP</sequence>
<dbReference type="HAMAP" id="MF_00460">
    <property type="entry name" value="UPF0125_RnfH"/>
    <property type="match status" value="1"/>
</dbReference>
<dbReference type="OrthoDB" id="9796575at2"/>
<dbReference type="SUPFAM" id="SSF54285">
    <property type="entry name" value="MoaD/ThiS"/>
    <property type="match status" value="1"/>
</dbReference>
<proteinExistence type="inferred from homology"/>
<evidence type="ECO:0000256" key="1">
    <source>
        <dbReference type="ARBA" id="ARBA00010645"/>
    </source>
</evidence>
<evidence type="ECO:0000313" key="3">
    <source>
        <dbReference type="EMBL" id="TZF90554.1"/>
    </source>
</evidence>
<dbReference type="PANTHER" id="PTHR37483">
    <property type="entry name" value="UPF0125 PROTEIN RATB"/>
    <property type="match status" value="1"/>
</dbReference>
<dbReference type="Gene3D" id="3.10.20.280">
    <property type="entry name" value="RnfH-like"/>
    <property type="match status" value="1"/>
</dbReference>
<dbReference type="EMBL" id="VTRV01000035">
    <property type="protein sequence ID" value="TZF90554.1"/>
    <property type="molecule type" value="Genomic_DNA"/>
</dbReference>